<evidence type="ECO:0000259" key="2">
    <source>
        <dbReference type="PROSITE" id="PS51819"/>
    </source>
</evidence>
<keyword evidence="4" id="KW-1185">Reference proteome</keyword>
<dbReference type="PROSITE" id="PS51819">
    <property type="entry name" value="VOC"/>
    <property type="match status" value="1"/>
</dbReference>
<dbReference type="EMBL" id="DF237461">
    <property type="protein sequence ID" value="GAQ89338.1"/>
    <property type="molecule type" value="Genomic_DNA"/>
</dbReference>
<protein>
    <submittedName>
        <fullName evidence="3">Lactoylglutathione lyase / glyoxalase I family protein</fullName>
    </submittedName>
</protein>
<dbReference type="InterPro" id="IPR037523">
    <property type="entry name" value="VOC_core"/>
</dbReference>
<dbReference type="Proteomes" id="UP000054558">
    <property type="component" value="Unassembled WGS sequence"/>
</dbReference>
<keyword evidence="1" id="KW-0479">Metal-binding</keyword>
<dbReference type="PANTHER" id="PTHR21366">
    <property type="entry name" value="GLYOXALASE FAMILY PROTEIN"/>
    <property type="match status" value="1"/>
</dbReference>
<feature type="domain" description="VOC" evidence="2">
    <location>
        <begin position="92"/>
        <end position="211"/>
    </location>
</feature>
<dbReference type="InterPro" id="IPR018146">
    <property type="entry name" value="Glyoxalase_1_CS"/>
</dbReference>
<dbReference type="OrthoDB" id="5371818at2759"/>
<dbReference type="OMA" id="HACVAIK"/>
<dbReference type="GO" id="GO:0046872">
    <property type="term" value="F:metal ion binding"/>
    <property type="evidence" value="ECO:0007669"/>
    <property type="project" value="UniProtKB-KW"/>
</dbReference>
<dbReference type="InterPro" id="IPR029068">
    <property type="entry name" value="Glyas_Bleomycin-R_OHBP_Dase"/>
</dbReference>
<dbReference type="GO" id="GO:0004462">
    <property type="term" value="F:lactoylglutathione lyase activity"/>
    <property type="evidence" value="ECO:0007669"/>
    <property type="project" value="InterPro"/>
</dbReference>
<name>A0A1Y1IMJ5_KLENI</name>
<evidence type="ECO:0000313" key="3">
    <source>
        <dbReference type="EMBL" id="GAQ89338.1"/>
    </source>
</evidence>
<dbReference type="InterPro" id="IPR004360">
    <property type="entry name" value="Glyas_Fos-R_dOase_dom"/>
</dbReference>
<evidence type="ECO:0000256" key="1">
    <source>
        <dbReference type="ARBA" id="ARBA00022723"/>
    </source>
</evidence>
<dbReference type="PANTHER" id="PTHR21366:SF22">
    <property type="entry name" value="VOC DOMAIN-CONTAINING PROTEIN"/>
    <property type="match status" value="1"/>
</dbReference>
<keyword evidence="3" id="KW-0456">Lyase</keyword>
<gene>
    <name evidence="3" type="ORF">KFL_005120090</name>
</gene>
<dbReference type="CDD" id="cd07245">
    <property type="entry name" value="VOC_like"/>
    <property type="match status" value="1"/>
</dbReference>
<dbReference type="InterPro" id="IPR050383">
    <property type="entry name" value="GlyoxalaseI/FosfomycinResist"/>
</dbReference>
<organism evidence="3 4">
    <name type="scientific">Klebsormidium nitens</name>
    <name type="common">Green alga</name>
    <name type="synonym">Ulothrix nitens</name>
    <dbReference type="NCBI Taxonomy" id="105231"/>
    <lineage>
        <taxon>Eukaryota</taxon>
        <taxon>Viridiplantae</taxon>
        <taxon>Streptophyta</taxon>
        <taxon>Klebsormidiophyceae</taxon>
        <taxon>Klebsormidiales</taxon>
        <taxon>Klebsormidiaceae</taxon>
        <taxon>Klebsormidium</taxon>
    </lineage>
</organism>
<dbReference type="SUPFAM" id="SSF54593">
    <property type="entry name" value="Glyoxalase/Bleomycin resistance protein/Dihydroxybiphenyl dioxygenase"/>
    <property type="match status" value="1"/>
</dbReference>
<sequence>MFLLISLQPCQAAQLDGPACYSQPCFARLPCLNASSSLKSQVRLLKRRCHLPKTAPALKQAGGTRWTCRAAASAETATETPAVAETGIDYIGLHHVGLLVKDTDRALDFYMGTLGLHLNKERPDDKLPYKGAWLWVGAEMIHLMELPNPDPLEGRPEHGGRDRHTCISVVDLEPVKKVLDNKGIRYTMSKSGRPALFCRDPDENALEISQSAPQHEGSSVKHL</sequence>
<reference evidence="3 4" key="1">
    <citation type="journal article" date="2014" name="Nat. Commun.">
        <title>Klebsormidium flaccidum genome reveals primary factors for plant terrestrial adaptation.</title>
        <authorList>
            <person name="Hori K."/>
            <person name="Maruyama F."/>
            <person name="Fujisawa T."/>
            <person name="Togashi T."/>
            <person name="Yamamoto N."/>
            <person name="Seo M."/>
            <person name="Sato S."/>
            <person name="Yamada T."/>
            <person name="Mori H."/>
            <person name="Tajima N."/>
            <person name="Moriyama T."/>
            <person name="Ikeuchi M."/>
            <person name="Watanabe M."/>
            <person name="Wada H."/>
            <person name="Kobayashi K."/>
            <person name="Saito M."/>
            <person name="Masuda T."/>
            <person name="Sasaki-Sekimoto Y."/>
            <person name="Mashiguchi K."/>
            <person name="Awai K."/>
            <person name="Shimojima M."/>
            <person name="Masuda S."/>
            <person name="Iwai M."/>
            <person name="Nobusawa T."/>
            <person name="Narise T."/>
            <person name="Kondo S."/>
            <person name="Saito H."/>
            <person name="Sato R."/>
            <person name="Murakawa M."/>
            <person name="Ihara Y."/>
            <person name="Oshima-Yamada Y."/>
            <person name="Ohtaka K."/>
            <person name="Satoh M."/>
            <person name="Sonobe K."/>
            <person name="Ishii M."/>
            <person name="Ohtani R."/>
            <person name="Kanamori-Sato M."/>
            <person name="Honoki R."/>
            <person name="Miyazaki D."/>
            <person name="Mochizuki H."/>
            <person name="Umetsu J."/>
            <person name="Higashi K."/>
            <person name="Shibata D."/>
            <person name="Kamiya Y."/>
            <person name="Sato N."/>
            <person name="Nakamura Y."/>
            <person name="Tabata S."/>
            <person name="Ida S."/>
            <person name="Kurokawa K."/>
            <person name="Ohta H."/>
        </authorList>
    </citation>
    <scope>NUCLEOTIDE SEQUENCE [LARGE SCALE GENOMIC DNA]</scope>
    <source>
        <strain evidence="3 4">NIES-2285</strain>
    </source>
</reference>
<dbReference type="AlphaFoldDB" id="A0A1Y1IMJ5"/>
<dbReference type="Pfam" id="PF00903">
    <property type="entry name" value="Glyoxalase"/>
    <property type="match status" value="1"/>
</dbReference>
<proteinExistence type="predicted"/>
<dbReference type="STRING" id="105231.A0A1Y1IMJ5"/>
<evidence type="ECO:0000313" key="4">
    <source>
        <dbReference type="Proteomes" id="UP000054558"/>
    </source>
</evidence>
<accession>A0A1Y1IMJ5</accession>
<dbReference type="Gene3D" id="3.10.180.10">
    <property type="entry name" value="2,3-Dihydroxybiphenyl 1,2-Dioxygenase, domain 1"/>
    <property type="match status" value="1"/>
</dbReference>
<dbReference type="PROSITE" id="PS00934">
    <property type="entry name" value="GLYOXALASE_I_1"/>
    <property type="match status" value="1"/>
</dbReference>